<dbReference type="PROSITE" id="PS00028">
    <property type="entry name" value="ZINC_FINGER_C2H2_1"/>
    <property type="match status" value="8"/>
</dbReference>
<dbReference type="SUPFAM" id="SSF57667">
    <property type="entry name" value="beta-beta-alpha zinc fingers"/>
    <property type="match status" value="1"/>
</dbReference>
<dbReference type="PROSITE" id="PS50157">
    <property type="entry name" value="ZINC_FINGER_C2H2_2"/>
    <property type="match status" value="4"/>
</dbReference>
<dbReference type="GO" id="GO:0000981">
    <property type="term" value="F:DNA-binding transcription factor activity, RNA polymerase II-specific"/>
    <property type="evidence" value="ECO:0007669"/>
    <property type="project" value="TreeGrafter"/>
</dbReference>
<feature type="domain" description="C2H2-type" evidence="7">
    <location>
        <begin position="653"/>
        <end position="680"/>
    </location>
</feature>
<dbReference type="Gene3D" id="3.30.160.60">
    <property type="entry name" value="Classic Zinc Finger"/>
    <property type="match status" value="3"/>
</dbReference>
<gene>
    <name evidence="8" type="ORF">TCAL_09366</name>
</gene>
<dbReference type="STRING" id="6832.A0A553PDV2"/>
<dbReference type="PANTHER" id="PTHR24409">
    <property type="entry name" value="ZINC FINGER PROTEIN 142"/>
    <property type="match status" value="1"/>
</dbReference>
<evidence type="ECO:0000313" key="8">
    <source>
        <dbReference type="EMBL" id="TRY75863.1"/>
    </source>
</evidence>
<dbReference type="GO" id="GO:0000977">
    <property type="term" value="F:RNA polymerase II transcription regulatory region sequence-specific DNA binding"/>
    <property type="evidence" value="ECO:0007669"/>
    <property type="project" value="TreeGrafter"/>
</dbReference>
<keyword evidence="4" id="KW-0862">Zinc</keyword>
<name>A0A553PDV2_TIGCA</name>
<accession>A0A553PDV2</accession>
<protein>
    <recommendedName>
        <fullName evidence="7">C2H2-type domain-containing protein</fullName>
    </recommendedName>
</protein>
<keyword evidence="2" id="KW-0677">Repeat</keyword>
<reference evidence="8 9" key="1">
    <citation type="journal article" date="2018" name="Nat. Ecol. Evol.">
        <title>Genomic signatures of mitonuclear coevolution across populations of Tigriopus californicus.</title>
        <authorList>
            <person name="Barreto F.S."/>
            <person name="Watson E.T."/>
            <person name="Lima T.G."/>
            <person name="Willett C.S."/>
            <person name="Edmands S."/>
            <person name="Li W."/>
            <person name="Burton R.S."/>
        </authorList>
    </citation>
    <scope>NUCLEOTIDE SEQUENCE [LARGE SCALE GENOMIC DNA]</scope>
    <source>
        <strain evidence="8 9">San Diego</strain>
    </source>
</reference>
<dbReference type="SMART" id="SM00355">
    <property type="entry name" value="ZnF_C2H2"/>
    <property type="match status" value="8"/>
</dbReference>
<feature type="compositionally biased region" description="Acidic residues" evidence="6">
    <location>
        <begin position="95"/>
        <end position="112"/>
    </location>
</feature>
<comment type="caution">
    <text evidence="8">The sequence shown here is derived from an EMBL/GenBank/DDBJ whole genome shotgun (WGS) entry which is preliminary data.</text>
</comment>
<feature type="domain" description="C2H2-type" evidence="7">
    <location>
        <begin position="491"/>
        <end position="519"/>
    </location>
</feature>
<evidence type="ECO:0000256" key="5">
    <source>
        <dbReference type="PROSITE-ProRule" id="PRU00042"/>
    </source>
</evidence>
<dbReference type="InterPro" id="IPR036236">
    <property type="entry name" value="Znf_C2H2_sf"/>
</dbReference>
<evidence type="ECO:0000256" key="4">
    <source>
        <dbReference type="ARBA" id="ARBA00022833"/>
    </source>
</evidence>
<feature type="region of interest" description="Disordered" evidence="6">
    <location>
        <begin position="613"/>
        <end position="643"/>
    </location>
</feature>
<dbReference type="InterPro" id="IPR013087">
    <property type="entry name" value="Znf_C2H2_type"/>
</dbReference>
<dbReference type="GO" id="GO:0005634">
    <property type="term" value="C:nucleus"/>
    <property type="evidence" value="ECO:0007669"/>
    <property type="project" value="TreeGrafter"/>
</dbReference>
<feature type="compositionally biased region" description="Pro residues" evidence="6">
    <location>
        <begin position="11"/>
        <end position="20"/>
    </location>
</feature>
<dbReference type="OrthoDB" id="428658at2759"/>
<evidence type="ECO:0000256" key="1">
    <source>
        <dbReference type="ARBA" id="ARBA00022723"/>
    </source>
</evidence>
<keyword evidence="9" id="KW-1185">Reference proteome</keyword>
<evidence type="ECO:0000313" key="9">
    <source>
        <dbReference type="Proteomes" id="UP000318571"/>
    </source>
</evidence>
<proteinExistence type="predicted"/>
<dbReference type="AlphaFoldDB" id="A0A553PDV2"/>
<organism evidence="8 9">
    <name type="scientific">Tigriopus californicus</name>
    <name type="common">Marine copepod</name>
    <dbReference type="NCBI Taxonomy" id="6832"/>
    <lineage>
        <taxon>Eukaryota</taxon>
        <taxon>Metazoa</taxon>
        <taxon>Ecdysozoa</taxon>
        <taxon>Arthropoda</taxon>
        <taxon>Crustacea</taxon>
        <taxon>Multicrustacea</taxon>
        <taxon>Hexanauplia</taxon>
        <taxon>Copepoda</taxon>
        <taxon>Harpacticoida</taxon>
        <taxon>Harpacticidae</taxon>
        <taxon>Tigriopus</taxon>
    </lineage>
</organism>
<dbReference type="PANTHER" id="PTHR24409:SF295">
    <property type="entry name" value="AZ2-RELATED"/>
    <property type="match status" value="1"/>
</dbReference>
<evidence type="ECO:0000256" key="3">
    <source>
        <dbReference type="ARBA" id="ARBA00022771"/>
    </source>
</evidence>
<dbReference type="EMBL" id="VCGU01000005">
    <property type="protein sequence ID" value="TRY75863.1"/>
    <property type="molecule type" value="Genomic_DNA"/>
</dbReference>
<feature type="compositionally biased region" description="Basic and acidic residues" evidence="6">
    <location>
        <begin position="36"/>
        <end position="49"/>
    </location>
</feature>
<evidence type="ECO:0000256" key="2">
    <source>
        <dbReference type="ARBA" id="ARBA00022737"/>
    </source>
</evidence>
<feature type="domain" description="C2H2-type" evidence="7">
    <location>
        <begin position="432"/>
        <end position="455"/>
    </location>
</feature>
<sequence>MGLPRDQTSSPEPPTQPEAPPLSSERPQRRTRNRVNYRDLNERGLKPESVDSTGDDEDADAARDVDEVLDEAFRLPDPVNRKRTRRTSDTRSEDERDDPVDEDEVEDVDVDDETIGNYDHLLNNEKFRIKGKRTIRMDRIHPKKPRRPNMPSALVLDEPYEMCKDQICVVCSQELLDLKENQGRYKNLYRDTTKSGKSLFEIFRTLVKQEVQPTFYGSYLCKKCVDAMENIETLYRQYRRATEGFLDTFVLGQKILDADTCLAFNIEEVDSLTAFLNLKKCTLKVLDPADAAFNALAIGYDFGVELDKTYLASVKEAFEIPVDGQPAESADGVITLTFDASTGVIEKTTNTFAAEIPSEQTDVALPQIFVTKDELAGLTRTVKDHTVHFSTADFDALDCRLFLGAKLRQQILLSKHVAEEYQRQIPGASARFSCSECTASYDYFHMLSNHIQSVHCQALIPSSSALGKASQGGILNSGYKTNEMATLEKPFQCEYCNKCFQEYVSLSMHVDHYHGFHRVCNIEQCNEVFKSIQEFVQHYASHAAPNIEIPTGFKEKTKIVLPCPLCNINIQGVWKYFQHTFTHDKEARFKCPACHKRMNKVQSFKDHIYRHSFGGFPPSTRTRPRPKTRSSNAPTTPAPSGGLKSEDLVVPMYKCSICSKCFLDQNRLKFHEQVHIPRDQWEHSCGSCHTQFPSLDRLKIHVSTVHNNVFPKCQLCDKMLPNRHELRVHLAEVHNEMEED</sequence>
<keyword evidence="3 5" id="KW-0863">Zinc-finger</keyword>
<feature type="domain" description="C2H2-type" evidence="7">
    <location>
        <begin position="683"/>
        <end position="711"/>
    </location>
</feature>
<keyword evidence="1" id="KW-0479">Metal-binding</keyword>
<dbReference type="GO" id="GO:0008270">
    <property type="term" value="F:zinc ion binding"/>
    <property type="evidence" value="ECO:0007669"/>
    <property type="project" value="UniProtKB-KW"/>
</dbReference>
<feature type="region of interest" description="Disordered" evidence="6">
    <location>
        <begin position="1"/>
        <end position="112"/>
    </location>
</feature>
<feature type="compositionally biased region" description="Basic and acidic residues" evidence="6">
    <location>
        <begin position="60"/>
        <end position="74"/>
    </location>
</feature>
<dbReference type="Proteomes" id="UP000318571">
    <property type="component" value="Chromosome 2"/>
</dbReference>
<evidence type="ECO:0000256" key="6">
    <source>
        <dbReference type="SAM" id="MobiDB-lite"/>
    </source>
</evidence>
<evidence type="ECO:0000259" key="7">
    <source>
        <dbReference type="PROSITE" id="PS50157"/>
    </source>
</evidence>